<reference evidence="3 4" key="1">
    <citation type="submission" date="2019-09" db="EMBL/GenBank/DDBJ databases">
        <title>Genome sequence of Adhaeribacter sp. M2.</title>
        <authorList>
            <person name="Srinivasan S."/>
        </authorList>
    </citation>
    <scope>NUCLEOTIDE SEQUENCE [LARGE SCALE GENOMIC DNA]</scope>
    <source>
        <strain evidence="3 4">M2</strain>
    </source>
</reference>
<accession>A0A5N1IIX3</accession>
<dbReference type="Pfam" id="PF08239">
    <property type="entry name" value="SH3_3"/>
    <property type="match status" value="1"/>
</dbReference>
<dbReference type="GO" id="GO:0004222">
    <property type="term" value="F:metalloendopeptidase activity"/>
    <property type="evidence" value="ECO:0007669"/>
    <property type="project" value="TreeGrafter"/>
</dbReference>
<dbReference type="Gene3D" id="2.70.70.10">
    <property type="entry name" value="Glucose Permease (Domain IIA)"/>
    <property type="match status" value="1"/>
</dbReference>
<name>A0A5N1IIX3_9BACT</name>
<protein>
    <submittedName>
        <fullName evidence="3">M23 family metallopeptidase</fullName>
    </submittedName>
</protein>
<dbReference type="PROSITE" id="PS51257">
    <property type="entry name" value="PROKAR_LIPOPROTEIN"/>
    <property type="match status" value="1"/>
</dbReference>
<evidence type="ECO:0000313" key="4">
    <source>
        <dbReference type="Proteomes" id="UP000326570"/>
    </source>
</evidence>
<dbReference type="Gene3D" id="2.30.30.40">
    <property type="entry name" value="SH3 Domains"/>
    <property type="match status" value="1"/>
</dbReference>
<gene>
    <name evidence="3" type="ORF">F0P94_16890</name>
</gene>
<dbReference type="InterPro" id="IPR011055">
    <property type="entry name" value="Dup_hybrid_motif"/>
</dbReference>
<keyword evidence="4" id="KW-1185">Reference proteome</keyword>
<proteinExistence type="predicted"/>
<dbReference type="PANTHER" id="PTHR21666">
    <property type="entry name" value="PEPTIDASE-RELATED"/>
    <property type="match status" value="1"/>
</dbReference>
<feature type="domain" description="SH3b" evidence="2">
    <location>
        <begin position="334"/>
        <end position="383"/>
    </location>
</feature>
<dbReference type="InterPro" id="IPR003646">
    <property type="entry name" value="SH3-like_bac-type"/>
</dbReference>
<dbReference type="AlphaFoldDB" id="A0A5N1IIX3"/>
<comment type="caution">
    <text evidence="3">The sequence shown here is derived from an EMBL/GenBank/DDBJ whole genome shotgun (WGS) entry which is preliminary data.</text>
</comment>
<dbReference type="SUPFAM" id="SSF51261">
    <property type="entry name" value="Duplicated hybrid motif"/>
    <property type="match status" value="1"/>
</dbReference>
<dbReference type="EMBL" id="VTWT01000011">
    <property type="protein sequence ID" value="KAA9325615.1"/>
    <property type="molecule type" value="Genomic_DNA"/>
</dbReference>
<dbReference type="CDD" id="cd12797">
    <property type="entry name" value="M23_peptidase"/>
    <property type="match status" value="1"/>
</dbReference>
<feature type="domain" description="M23ase beta-sheet core" evidence="1">
    <location>
        <begin position="205"/>
        <end position="302"/>
    </location>
</feature>
<evidence type="ECO:0000259" key="1">
    <source>
        <dbReference type="Pfam" id="PF01551"/>
    </source>
</evidence>
<dbReference type="RefSeq" id="WP_150905239.1">
    <property type="nucleotide sequence ID" value="NZ_VTWT01000011.1"/>
</dbReference>
<dbReference type="InterPro" id="IPR016047">
    <property type="entry name" value="M23ase_b-sheet_dom"/>
</dbReference>
<dbReference type="InterPro" id="IPR050570">
    <property type="entry name" value="Cell_wall_metabolism_enzyme"/>
</dbReference>
<dbReference type="PANTHER" id="PTHR21666:SF268">
    <property type="entry name" value="PEPTIDASE M23 DOMAIN-CONTAINING PROTEIN"/>
    <property type="match status" value="1"/>
</dbReference>
<evidence type="ECO:0000313" key="3">
    <source>
        <dbReference type="EMBL" id="KAA9325615.1"/>
    </source>
</evidence>
<dbReference type="Pfam" id="PF01551">
    <property type="entry name" value="Peptidase_M23"/>
    <property type="match status" value="1"/>
</dbReference>
<dbReference type="Proteomes" id="UP000326570">
    <property type="component" value="Unassembled WGS sequence"/>
</dbReference>
<sequence length="446" mass="49456">MHKNIFRTTWLLFTLVLLLTGCGGKQAVQTIFQKRTPYEAYAHNLREANLHKTALGQAWISAGQKALQDSILIKLPYQETGYFKADKPSASSYTFMAREGEMIEVKVTTRTNQDIRLFLDLFEVGSLQPRETRHVAAADTTNLHMEYKADNNLPYLVRLQPELLQSGSYTITIITKPSLAFPVQGKNSSAIQSFWGADRDNGSRLHEGVDIFAPKGTPAIAAARGIITRVDETPRGGKVVWLTDTENRQSIYYAHLDKQLVQPGQKVNIGDTLGLVGNTGNARSTPAHLHFGIYTFGRGAIDPYPFIYDANQKPEKVKVNEKYFGEWGRTAKNNTFIRRSPEAKAETVSKLPKNAAVLVLAGTQNWYKVQLPNGAIGFLHKDNFAALTKPIETQSLKADTELTESPNLTASPVAALKKDTKVSVLGFFEAFQLVRLADGTLGWLKS</sequence>
<evidence type="ECO:0000259" key="2">
    <source>
        <dbReference type="Pfam" id="PF08239"/>
    </source>
</evidence>
<organism evidence="3 4">
    <name type="scientific">Adhaeribacter soli</name>
    <dbReference type="NCBI Taxonomy" id="2607655"/>
    <lineage>
        <taxon>Bacteria</taxon>
        <taxon>Pseudomonadati</taxon>
        <taxon>Bacteroidota</taxon>
        <taxon>Cytophagia</taxon>
        <taxon>Cytophagales</taxon>
        <taxon>Hymenobacteraceae</taxon>
        <taxon>Adhaeribacter</taxon>
    </lineage>
</organism>